<sequence length="603" mass="66468">MVSRLRITAPIRSDQTLASFAGQLASMNHQPSTEDFCKDMGTTLRKVALGEDDAIARMAEISGNDPDTVALSAFRYASDGSLSFRGQRLTQQSRSARSVRFCARCLCEDIAAAVTAGARHPEHHVYGRPHWLCSQIRTCVRHGVALSAVDARRGDHQYDFAGALRPFLGNLGELDAAAAPARANGLELYLSERFYSQGSAYLDGLGYSVAARFCEVIGSVAKFGPRPLLKGIGEDRWHLGGGEGYAIASRGPDGILPFLSTLKDKDSRDPRDGPHIDWGILHDWLEETRDPELSPLLELARDFIASNYAIAKGRKILGRPAAERKMHSVTSAAIEHGVHAKVLRNQLVQAGVIEDRPEVPENLMLFPAAPNEDLLRRLGRGITAQEARERIDCDRSIFFPFVEAGILAPVVDVDTGYPLYDVEDLERFLDCLVEKAVVYDAVPEGMTGVVEARRRLSCTHAEVANLILDRRLSRVGVLAGRRGYPALLVDPDEIGPMIRKTFEGVVPNDIIEDFGIAHAALSELLDTRLPTTLEMHPSKKRPQRVVERGVYDAFKSRYVSLRDLARIDGVTSKSKLASLRRRGIGHDPTFPAGAYVYQRDRLD</sequence>
<dbReference type="InterPro" id="IPR009492">
    <property type="entry name" value="TniQ"/>
</dbReference>
<organism evidence="2 3">
    <name type="scientific">Devosia lucknowensis</name>
    <dbReference type="NCBI Taxonomy" id="1096929"/>
    <lineage>
        <taxon>Bacteria</taxon>
        <taxon>Pseudomonadati</taxon>
        <taxon>Pseudomonadota</taxon>
        <taxon>Alphaproteobacteria</taxon>
        <taxon>Hyphomicrobiales</taxon>
        <taxon>Devosiaceae</taxon>
        <taxon>Devosia</taxon>
    </lineage>
</organism>
<dbReference type="RefSeq" id="WP_086469915.1">
    <property type="nucleotide sequence ID" value="NZ_FXWK01000001.1"/>
</dbReference>
<accession>A0A1Y6F1C8</accession>
<evidence type="ECO:0000259" key="1">
    <source>
        <dbReference type="Pfam" id="PF06527"/>
    </source>
</evidence>
<dbReference type="OrthoDB" id="7595282at2"/>
<gene>
    <name evidence="2" type="ORF">SAMN06295905_1610</name>
</gene>
<dbReference type="Proteomes" id="UP000194474">
    <property type="component" value="Unassembled WGS sequence"/>
</dbReference>
<dbReference type="Pfam" id="PF06527">
    <property type="entry name" value="TniQ"/>
    <property type="match status" value="1"/>
</dbReference>
<dbReference type="AlphaFoldDB" id="A0A1Y6F1C8"/>
<evidence type="ECO:0000313" key="3">
    <source>
        <dbReference type="Proteomes" id="UP000194474"/>
    </source>
</evidence>
<proteinExistence type="predicted"/>
<protein>
    <submittedName>
        <fullName evidence="2">TniQ protein</fullName>
    </submittedName>
</protein>
<dbReference type="EMBL" id="FXWK01000001">
    <property type="protein sequence ID" value="SMQ68635.1"/>
    <property type="molecule type" value="Genomic_DNA"/>
</dbReference>
<reference evidence="3" key="1">
    <citation type="submission" date="2017-04" db="EMBL/GenBank/DDBJ databases">
        <authorList>
            <person name="Varghese N."/>
            <person name="Submissions S."/>
        </authorList>
    </citation>
    <scope>NUCLEOTIDE SEQUENCE [LARGE SCALE GENOMIC DNA]</scope>
</reference>
<name>A0A1Y6F1C8_9HYPH</name>
<feature type="domain" description="TniQ" evidence="1">
    <location>
        <begin position="10"/>
        <end position="146"/>
    </location>
</feature>
<keyword evidence="3" id="KW-1185">Reference proteome</keyword>
<evidence type="ECO:0000313" key="2">
    <source>
        <dbReference type="EMBL" id="SMQ68635.1"/>
    </source>
</evidence>